<reference evidence="1" key="2">
    <citation type="journal article" date="2022" name="New Phytol.">
        <title>Evolutionary transition to the ectomycorrhizal habit in the genomes of a hyperdiverse lineage of mushroom-forming fungi.</title>
        <authorList>
            <person name="Looney B."/>
            <person name="Miyauchi S."/>
            <person name="Morin E."/>
            <person name="Drula E."/>
            <person name="Courty P.E."/>
            <person name="Kohler A."/>
            <person name="Kuo A."/>
            <person name="LaButti K."/>
            <person name="Pangilinan J."/>
            <person name="Lipzen A."/>
            <person name="Riley R."/>
            <person name="Andreopoulos W."/>
            <person name="He G."/>
            <person name="Johnson J."/>
            <person name="Nolan M."/>
            <person name="Tritt A."/>
            <person name="Barry K.W."/>
            <person name="Grigoriev I.V."/>
            <person name="Nagy L.G."/>
            <person name="Hibbett D."/>
            <person name="Henrissat B."/>
            <person name="Matheny P.B."/>
            <person name="Labbe J."/>
            <person name="Martin F.M."/>
        </authorList>
    </citation>
    <scope>NUCLEOTIDE SEQUENCE</scope>
    <source>
        <strain evidence="1">FP105234-sp</strain>
    </source>
</reference>
<gene>
    <name evidence="1" type="ORF">FA95DRAFT_1103899</name>
</gene>
<comment type="caution">
    <text evidence="1">The sequence shown here is derived from an EMBL/GenBank/DDBJ whole genome shotgun (WGS) entry which is preliminary data.</text>
</comment>
<keyword evidence="2" id="KW-1185">Reference proteome</keyword>
<dbReference type="EMBL" id="MU276366">
    <property type="protein sequence ID" value="KAI0039042.1"/>
    <property type="molecule type" value="Genomic_DNA"/>
</dbReference>
<name>A0ACB8R587_9AGAM</name>
<organism evidence="1 2">
    <name type="scientific">Auriscalpium vulgare</name>
    <dbReference type="NCBI Taxonomy" id="40419"/>
    <lineage>
        <taxon>Eukaryota</taxon>
        <taxon>Fungi</taxon>
        <taxon>Dikarya</taxon>
        <taxon>Basidiomycota</taxon>
        <taxon>Agaricomycotina</taxon>
        <taxon>Agaricomycetes</taxon>
        <taxon>Russulales</taxon>
        <taxon>Auriscalpiaceae</taxon>
        <taxon>Auriscalpium</taxon>
    </lineage>
</organism>
<reference evidence="1" key="1">
    <citation type="submission" date="2021-02" db="EMBL/GenBank/DDBJ databases">
        <authorList>
            <consortium name="DOE Joint Genome Institute"/>
            <person name="Ahrendt S."/>
            <person name="Looney B.P."/>
            <person name="Miyauchi S."/>
            <person name="Morin E."/>
            <person name="Drula E."/>
            <person name="Courty P.E."/>
            <person name="Chicoki N."/>
            <person name="Fauchery L."/>
            <person name="Kohler A."/>
            <person name="Kuo A."/>
            <person name="Labutti K."/>
            <person name="Pangilinan J."/>
            <person name="Lipzen A."/>
            <person name="Riley R."/>
            <person name="Andreopoulos W."/>
            <person name="He G."/>
            <person name="Johnson J."/>
            <person name="Barry K.W."/>
            <person name="Grigoriev I.V."/>
            <person name="Nagy L."/>
            <person name="Hibbett D."/>
            <person name="Henrissat B."/>
            <person name="Matheny P.B."/>
            <person name="Labbe J."/>
            <person name="Martin F."/>
        </authorList>
    </citation>
    <scope>NUCLEOTIDE SEQUENCE</scope>
    <source>
        <strain evidence="1">FP105234-sp</strain>
    </source>
</reference>
<sequence>MSLIPPYPVTSHALSSSSLPQPIADLISELLKDNQTLDGQRSLLVCSAAASIQRRLGMAAVCAERDLGSMTSLLSNLVRSCMVGLPVYIRERVRIALPRHPAAAIGDPLAQLLPDYLQVALLVFFAFVPQSKLDSMSANPTATTSQKTDTRYADVGASESSGASFVRNDDSDDDVEWTMEDLARGYRVASDDRTRTIASAVSSDQWFSPRGQNFSSNLFTEDLNGYKIDTVLVMAEKGTIYSALAGALYHRRALGFPSDSPVLGLVYSTSSHGTWLHVVFAWLDETSQVAWIPLSNSLALICSEGKCQRRPRQLREPGWTRNFRCYRLKFMQAAGALPRFRTEFPLEGTSRSPC</sequence>
<evidence type="ECO:0000313" key="1">
    <source>
        <dbReference type="EMBL" id="KAI0039042.1"/>
    </source>
</evidence>
<accession>A0ACB8R587</accession>
<dbReference type="Proteomes" id="UP000814033">
    <property type="component" value="Unassembled WGS sequence"/>
</dbReference>
<proteinExistence type="predicted"/>
<evidence type="ECO:0000313" key="2">
    <source>
        <dbReference type="Proteomes" id="UP000814033"/>
    </source>
</evidence>
<protein>
    <submittedName>
        <fullName evidence="1">Uncharacterized protein</fullName>
    </submittedName>
</protein>